<dbReference type="Proteomes" id="UP000321749">
    <property type="component" value="Unassembled WGS sequence"/>
</dbReference>
<feature type="region of interest" description="Disordered" evidence="2">
    <location>
        <begin position="19"/>
        <end position="74"/>
    </location>
</feature>
<feature type="chain" id="PRO_5041666513" evidence="3">
    <location>
        <begin position="22"/>
        <end position="343"/>
    </location>
</feature>
<dbReference type="NCBIfam" id="TIGR00350">
    <property type="entry name" value="lytR_cpsA_psr"/>
    <property type="match status" value="1"/>
</dbReference>
<feature type="domain" description="Cell envelope-related transcriptional attenuator" evidence="4">
    <location>
        <begin position="91"/>
        <end position="245"/>
    </location>
</feature>
<evidence type="ECO:0000259" key="4">
    <source>
        <dbReference type="Pfam" id="PF03816"/>
    </source>
</evidence>
<accession>A0AA87RMV4</accession>
<evidence type="ECO:0000256" key="1">
    <source>
        <dbReference type="ARBA" id="ARBA00006068"/>
    </source>
</evidence>
<evidence type="ECO:0000256" key="3">
    <source>
        <dbReference type="SAM" id="SignalP"/>
    </source>
</evidence>
<proteinExistence type="inferred from homology"/>
<name>A0AA87RMV4_9MICO</name>
<reference evidence="5 6" key="1">
    <citation type="submission" date="2019-07" db="EMBL/GenBank/DDBJ databases">
        <title>Whole genome shotgun sequence of Agrococcus baldri NBRC 103055.</title>
        <authorList>
            <person name="Hosoyama A."/>
            <person name="Uohara A."/>
            <person name="Ohji S."/>
            <person name="Ichikawa N."/>
        </authorList>
    </citation>
    <scope>NUCLEOTIDE SEQUENCE [LARGE SCALE GENOMIC DNA]</scope>
    <source>
        <strain evidence="5 6">NBRC 103055</strain>
    </source>
</reference>
<keyword evidence="6" id="KW-1185">Reference proteome</keyword>
<evidence type="ECO:0000313" key="6">
    <source>
        <dbReference type="Proteomes" id="UP000321749"/>
    </source>
</evidence>
<dbReference type="PROSITE" id="PS51257">
    <property type="entry name" value="PROKAR_LIPOPROTEIN"/>
    <property type="match status" value="1"/>
</dbReference>
<evidence type="ECO:0000256" key="2">
    <source>
        <dbReference type="SAM" id="MobiDB-lite"/>
    </source>
</evidence>
<feature type="compositionally biased region" description="Low complexity" evidence="2">
    <location>
        <begin position="23"/>
        <end position="63"/>
    </location>
</feature>
<dbReference type="Gene3D" id="3.40.630.190">
    <property type="entry name" value="LCP protein"/>
    <property type="match status" value="1"/>
</dbReference>
<dbReference type="AlphaFoldDB" id="A0AA87RMV4"/>
<dbReference type="PANTHER" id="PTHR33392:SF6">
    <property type="entry name" value="POLYISOPRENYL-TEICHOIC ACID--PEPTIDOGLYCAN TEICHOIC ACID TRANSFERASE TAGU"/>
    <property type="match status" value="1"/>
</dbReference>
<dbReference type="PANTHER" id="PTHR33392">
    <property type="entry name" value="POLYISOPRENYL-TEICHOIC ACID--PEPTIDOGLYCAN TEICHOIC ACID TRANSFERASE TAGU"/>
    <property type="match status" value="1"/>
</dbReference>
<keyword evidence="3" id="KW-0732">Signal</keyword>
<dbReference type="EMBL" id="BJUU01000016">
    <property type="protein sequence ID" value="GEK80952.1"/>
    <property type="molecule type" value="Genomic_DNA"/>
</dbReference>
<protein>
    <submittedName>
        <fullName evidence="5">Transcriptional regulator</fullName>
    </submittedName>
</protein>
<dbReference type="Pfam" id="PF03816">
    <property type="entry name" value="LytR_cpsA_psr"/>
    <property type="match status" value="1"/>
</dbReference>
<comment type="similarity">
    <text evidence="1">Belongs to the LytR/CpsA/Psr (LCP) family.</text>
</comment>
<sequence>MRPVALAALVAIAAVGCGTQAGSTPSRSPEPASAATASAAPATTGPAVPSASARPSASASPATPADPLPDGPVTALLVGTDSRDLSSWEGNADAVVVAQLSADRSTLALISVSRDSWVTIPGHGEAKLNAAFALGGAALLRETVSELFGGIELDYTVQTNFGGFLGLLDAVDGAWVANPHPAVAGFSSAGEVDLEAGNYDFTADPILLDDAEALYYVRQRFELPYGDLDRAHRTRETIIGLMERLDELGDDPPALTSALVHIASSVRITGELRVADMVGLAGVSRQLERDDILSIMAPIAGFTGRAGASVNLVDAAQTAALGEALRAGDVRAYVDRYGTDYRP</sequence>
<organism evidence="5 6">
    <name type="scientific">Agrococcus baldri</name>
    <dbReference type="NCBI Taxonomy" id="153730"/>
    <lineage>
        <taxon>Bacteria</taxon>
        <taxon>Bacillati</taxon>
        <taxon>Actinomycetota</taxon>
        <taxon>Actinomycetes</taxon>
        <taxon>Micrococcales</taxon>
        <taxon>Microbacteriaceae</taxon>
        <taxon>Agrococcus</taxon>
    </lineage>
</organism>
<dbReference type="InterPro" id="IPR004474">
    <property type="entry name" value="LytR_CpsA_psr"/>
</dbReference>
<dbReference type="InterPro" id="IPR050922">
    <property type="entry name" value="LytR/CpsA/Psr_CW_biosynth"/>
</dbReference>
<evidence type="ECO:0000313" key="5">
    <source>
        <dbReference type="EMBL" id="GEK80952.1"/>
    </source>
</evidence>
<comment type="caution">
    <text evidence="5">The sequence shown here is derived from an EMBL/GenBank/DDBJ whole genome shotgun (WGS) entry which is preliminary data.</text>
</comment>
<gene>
    <name evidence="5" type="ORF">ABA31_23030</name>
</gene>
<feature type="signal peptide" evidence="3">
    <location>
        <begin position="1"/>
        <end position="21"/>
    </location>
</feature>